<organism evidence="2">
    <name type="scientific">Amphimedon queenslandica</name>
    <name type="common">Sponge</name>
    <dbReference type="NCBI Taxonomy" id="400682"/>
    <lineage>
        <taxon>Eukaryota</taxon>
        <taxon>Metazoa</taxon>
        <taxon>Porifera</taxon>
        <taxon>Demospongiae</taxon>
        <taxon>Heteroscleromorpha</taxon>
        <taxon>Haplosclerida</taxon>
        <taxon>Niphatidae</taxon>
        <taxon>Amphimedon</taxon>
    </lineage>
</organism>
<proteinExistence type="predicted"/>
<feature type="domain" description="Amine oxidase" evidence="1">
    <location>
        <begin position="86"/>
        <end position="371"/>
    </location>
</feature>
<dbReference type="EnsemblMetazoa" id="Aqu2.1.06429_001">
    <property type="protein sequence ID" value="Aqu2.1.06429_001"/>
    <property type="gene ID" value="Aqu2.1.06429"/>
</dbReference>
<dbReference type="Gene3D" id="3.50.50.60">
    <property type="entry name" value="FAD/NAD(P)-binding domain"/>
    <property type="match status" value="1"/>
</dbReference>
<dbReference type="GO" id="GO:0016491">
    <property type="term" value="F:oxidoreductase activity"/>
    <property type="evidence" value="ECO:0007669"/>
    <property type="project" value="InterPro"/>
</dbReference>
<dbReference type="STRING" id="400682.A0A1X7SWA1"/>
<reference evidence="2" key="1">
    <citation type="submission" date="2017-05" db="UniProtKB">
        <authorList>
            <consortium name="EnsemblMetazoa"/>
        </authorList>
    </citation>
    <scope>IDENTIFICATION</scope>
</reference>
<dbReference type="SUPFAM" id="SSF54373">
    <property type="entry name" value="FAD-linked reductases, C-terminal domain"/>
    <property type="match status" value="1"/>
</dbReference>
<evidence type="ECO:0000259" key="1">
    <source>
        <dbReference type="Pfam" id="PF01593"/>
    </source>
</evidence>
<dbReference type="InParanoid" id="A0A1X7SWA1"/>
<dbReference type="OMA" id="HEWIMHA"/>
<dbReference type="InterPro" id="IPR050281">
    <property type="entry name" value="Flavin_monoamine_oxidase"/>
</dbReference>
<dbReference type="PANTHER" id="PTHR10742">
    <property type="entry name" value="FLAVIN MONOAMINE OXIDASE"/>
    <property type="match status" value="1"/>
</dbReference>
<protein>
    <recommendedName>
        <fullName evidence="1">Amine oxidase domain-containing protein</fullName>
    </recommendedName>
</protein>
<name>A0A1X7SWA1_AMPQE</name>
<dbReference type="AlphaFoldDB" id="A0A1X7SWA1"/>
<accession>A0A1X7SWA1</accession>
<dbReference type="Pfam" id="PF01593">
    <property type="entry name" value="Amino_oxidase"/>
    <property type="match status" value="1"/>
</dbReference>
<evidence type="ECO:0000313" key="2">
    <source>
        <dbReference type="EnsemblMetazoa" id="Aqu2.1.06429_001"/>
    </source>
</evidence>
<sequence length="418" mass="47094">RASGYPIWTLARDSSKCFADVLNGQYSSKYEYMDTNSTGQYNVVDARSVTEEFDKLFDKIFENKSNISVGDALRYEGWNPDTLLKQIVEWSKFNYFYATTSDRSSLPLLIAEYDQYKFEGESDFMVTDQRGYVSIAHCIAEPISNRIELGAVVTSIDWNDECFCAHVAGQGRVCGDYGITTFSIGVLQNFLENGQFNGTLSRRKIDAIKYSEMAVYHSISVGFPSSFWNTNTDIIYRTEARLGYYPVIDTSGKGIPGSPAIVLMAVTGDEAKRVSGLTKDEIYDEIMDVMRLWYGSDIPNATDIEYYDWYSDEFYRGMFSNIPLNLTLEEKENLAVPEGRLYVSGEGVMVYSTGTVHAAYCSGIDSATDILEKKGLSERSTFLPKCEDKTTPPSSAYSMRMSLITFIMTLFSLFLLLL</sequence>
<dbReference type="SUPFAM" id="SSF51905">
    <property type="entry name" value="FAD/NAD(P)-binding domain"/>
    <property type="match status" value="1"/>
</dbReference>
<dbReference type="eggNOG" id="KOG0029">
    <property type="taxonomic scope" value="Eukaryota"/>
</dbReference>
<dbReference type="InterPro" id="IPR002937">
    <property type="entry name" value="Amino_oxidase"/>
</dbReference>
<dbReference type="OrthoDB" id="5046242at2759"/>
<dbReference type="GO" id="GO:0006598">
    <property type="term" value="P:polyamine catabolic process"/>
    <property type="evidence" value="ECO:0007669"/>
    <property type="project" value="TreeGrafter"/>
</dbReference>
<dbReference type="InterPro" id="IPR036188">
    <property type="entry name" value="FAD/NAD-bd_sf"/>
</dbReference>
<dbReference type="PANTHER" id="PTHR10742:SF313">
    <property type="entry name" value="AMINE OXIDASE"/>
    <property type="match status" value="1"/>
</dbReference>
<dbReference type="Gene3D" id="3.90.660.10">
    <property type="match status" value="1"/>
</dbReference>